<dbReference type="SUPFAM" id="SSF52788">
    <property type="entry name" value="Phosphotyrosine protein phosphatases I"/>
    <property type="match status" value="1"/>
</dbReference>
<dbReference type="PANTHER" id="PTHR11717:SF7">
    <property type="entry name" value="LOW MOLECULAR WEIGHT PHOSPHOTYROSINE PROTEIN PHOSPHATASE"/>
    <property type="match status" value="1"/>
</dbReference>
<reference evidence="7" key="1">
    <citation type="journal article" date="2019" name="Int. J. Syst. Evol. Microbiol.">
        <title>The Global Catalogue of Microorganisms (GCM) 10K type strain sequencing project: providing services to taxonomists for standard genome sequencing and annotation.</title>
        <authorList>
            <consortium name="The Broad Institute Genomics Platform"/>
            <consortium name="The Broad Institute Genome Sequencing Center for Infectious Disease"/>
            <person name="Wu L."/>
            <person name="Ma J."/>
        </authorList>
    </citation>
    <scope>NUCLEOTIDE SEQUENCE [LARGE SCALE GENOMIC DNA]</scope>
    <source>
        <strain evidence="7">CECT 7956</strain>
    </source>
</reference>
<dbReference type="EC" id="3.1.3.48" evidence="2"/>
<evidence type="ECO:0000256" key="4">
    <source>
        <dbReference type="ARBA" id="ARBA00022912"/>
    </source>
</evidence>
<dbReference type="PANTHER" id="PTHR11717">
    <property type="entry name" value="LOW MOLECULAR WEIGHT PROTEIN TYROSINE PHOSPHATASE"/>
    <property type="match status" value="1"/>
</dbReference>
<dbReference type="InterPro" id="IPR050438">
    <property type="entry name" value="LMW_PTPase"/>
</dbReference>
<keyword evidence="4" id="KW-0904">Protein phosphatase</keyword>
<dbReference type="Proteomes" id="UP001595616">
    <property type="component" value="Unassembled WGS sequence"/>
</dbReference>
<dbReference type="EMBL" id="JBHRYQ010000001">
    <property type="protein sequence ID" value="MFC3810176.1"/>
    <property type="molecule type" value="Genomic_DNA"/>
</dbReference>
<keyword evidence="3 6" id="KW-0378">Hydrolase</keyword>
<dbReference type="RefSeq" id="WP_379836074.1">
    <property type="nucleotide sequence ID" value="NZ_JBHRYQ010000001.1"/>
</dbReference>
<dbReference type="SMART" id="SM00226">
    <property type="entry name" value="LMWPc"/>
    <property type="match status" value="1"/>
</dbReference>
<proteinExistence type="inferred from homology"/>
<feature type="domain" description="Phosphotyrosine protein phosphatase I" evidence="5">
    <location>
        <begin position="2"/>
        <end position="156"/>
    </location>
</feature>
<evidence type="ECO:0000259" key="5">
    <source>
        <dbReference type="SMART" id="SM00226"/>
    </source>
</evidence>
<dbReference type="Gene3D" id="3.40.50.2300">
    <property type="match status" value="1"/>
</dbReference>
<dbReference type="Pfam" id="PF01451">
    <property type="entry name" value="LMWPc"/>
    <property type="match status" value="1"/>
</dbReference>
<dbReference type="GO" id="GO:0004725">
    <property type="term" value="F:protein tyrosine phosphatase activity"/>
    <property type="evidence" value="ECO:0007669"/>
    <property type="project" value="UniProtKB-EC"/>
</dbReference>
<accession>A0ABV7YTG9</accession>
<protein>
    <recommendedName>
        <fullName evidence="2">protein-tyrosine-phosphatase</fullName>
        <ecNumber evidence="2">3.1.3.48</ecNumber>
    </recommendedName>
</protein>
<evidence type="ECO:0000256" key="2">
    <source>
        <dbReference type="ARBA" id="ARBA00013064"/>
    </source>
</evidence>
<comment type="similarity">
    <text evidence="1">Belongs to the low molecular weight phosphotyrosine protein phosphatase family.</text>
</comment>
<dbReference type="CDD" id="cd16343">
    <property type="entry name" value="LMWPTP"/>
    <property type="match status" value="1"/>
</dbReference>
<evidence type="ECO:0000313" key="6">
    <source>
        <dbReference type="EMBL" id="MFC3810176.1"/>
    </source>
</evidence>
<sequence length="165" mass="18872">MKKVLFVCLGNICRSPLGEATFNKIISERGLEQELQGDSAGIMGWHVGKKADPRAIKTAENHGIEITHVGRKLSKEDLTNFEHIAVMDEKNFEDVHTFYYEQMGTPPPADKLFLIRDYDPTVRGVNEVQDPYYEGDEVFEEVYQTLYRSNEKLVDALVEKYEIGL</sequence>
<gene>
    <name evidence="6" type="ORF">ACFOOI_05890</name>
</gene>
<dbReference type="InterPro" id="IPR036196">
    <property type="entry name" value="Ptyr_pPase_sf"/>
</dbReference>
<dbReference type="InterPro" id="IPR017867">
    <property type="entry name" value="Tyr_phospatase_low_mol_wt"/>
</dbReference>
<dbReference type="PRINTS" id="PR00719">
    <property type="entry name" value="LMWPTPASE"/>
</dbReference>
<dbReference type="InterPro" id="IPR023485">
    <property type="entry name" value="Ptyr_pPase"/>
</dbReference>
<name>A0ABV7YTG9_9BACT</name>
<comment type="caution">
    <text evidence="6">The sequence shown here is derived from an EMBL/GenBank/DDBJ whole genome shotgun (WGS) entry which is preliminary data.</text>
</comment>
<evidence type="ECO:0000256" key="1">
    <source>
        <dbReference type="ARBA" id="ARBA00011063"/>
    </source>
</evidence>
<keyword evidence="7" id="KW-1185">Reference proteome</keyword>
<evidence type="ECO:0000313" key="7">
    <source>
        <dbReference type="Proteomes" id="UP001595616"/>
    </source>
</evidence>
<evidence type="ECO:0000256" key="3">
    <source>
        <dbReference type="ARBA" id="ARBA00022801"/>
    </source>
</evidence>
<organism evidence="6 7">
    <name type="scientific">Lacihabitans lacunae</name>
    <dbReference type="NCBI Taxonomy" id="1028214"/>
    <lineage>
        <taxon>Bacteria</taxon>
        <taxon>Pseudomonadati</taxon>
        <taxon>Bacteroidota</taxon>
        <taxon>Cytophagia</taxon>
        <taxon>Cytophagales</taxon>
        <taxon>Leadbetterellaceae</taxon>
        <taxon>Lacihabitans</taxon>
    </lineage>
</organism>